<evidence type="ECO:0000256" key="1">
    <source>
        <dbReference type="SAM" id="Phobius"/>
    </source>
</evidence>
<dbReference type="AlphaFoldDB" id="A0A7V6A3X6"/>
<keyword evidence="1" id="KW-0812">Transmembrane</keyword>
<reference evidence="2" key="1">
    <citation type="journal article" date="2020" name="mSystems">
        <title>Genome- and Community-Level Interaction Insights into Carbon Utilization and Element Cycling Functions of Hydrothermarchaeota in Hydrothermal Sediment.</title>
        <authorList>
            <person name="Zhou Z."/>
            <person name="Liu Y."/>
            <person name="Xu W."/>
            <person name="Pan J."/>
            <person name="Luo Z.H."/>
            <person name="Li M."/>
        </authorList>
    </citation>
    <scope>NUCLEOTIDE SEQUENCE [LARGE SCALE GENOMIC DNA]</scope>
    <source>
        <strain evidence="2">SpSt-767</strain>
    </source>
</reference>
<accession>A0A7V6A3X6</accession>
<feature type="transmembrane region" description="Helical" evidence="1">
    <location>
        <begin position="58"/>
        <end position="82"/>
    </location>
</feature>
<gene>
    <name evidence="2" type="ORF">ENV52_07060</name>
</gene>
<organism evidence="2">
    <name type="scientific">Desulfobacca acetoxidans</name>
    <dbReference type="NCBI Taxonomy" id="60893"/>
    <lineage>
        <taxon>Bacteria</taxon>
        <taxon>Pseudomonadati</taxon>
        <taxon>Thermodesulfobacteriota</taxon>
        <taxon>Desulfobaccia</taxon>
        <taxon>Desulfobaccales</taxon>
        <taxon>Desulfobaccaceae</taxon>
        <taxon>Desulfobacca</taxon>
    </lineage>
</organism>
<feature type="transmembrane region" description="Helical" evidence="1">
    <location>
        <begin position="7"/>
        <end position="28"/>
    </location>
</feature>
<protein>
    <submittedName>
        <fullName evidence="2">Uncharacterized protein</fullName>
    </submittedName>
</protein>
<keyword evidence="1" id="KW-1133">Transmembrane helix</keyword>
<keyword evidence="1" id="KW-0472">Membrane</keyword>
<sequence length="102" mass="11403">MFRLFLILRRVLVLVAAVVPGVVMVMHLDSEGKPVGGGMIVKVPVDMGMGMLMGVDPLFMLMLMVMGVDMFVGMQVLVYMCVFHDRGSLEVFLPVKIRKIFR</sequence>
<evidence type="ECO:0000313" key="2">
    <source>
        <dbReference type="EMBL" id="HHS29443.1"/>
    </source>
</evidence>
<comment type="caution">
    <text evidence="2">The sequence shown here is derived from an EMBL/GenBank/DDBJ whole genome shotgun (WGS) entry which is preliminary data.</text>
</comment>
<name>A0A7V6A3X6_9BACT</name>
<proteinExistence type="predicted"/>
<dbReference type="EMBL" id="DTGR01000114">
    <property type="protein sequence ID" value="HHS29443.1"/>
    <property type="molecule type" value="Genomic_DNA"/>
</dbReference>